<dbReference type="Pfam" id="PF00498">
    <property type="entry name" value="FHA"/>
    <property type="match status" value="1"/>
</dbReference>
<protein>
    <submittedName>
        <fullName evidence="2">FHA domain-containing protein</fullName>
    </submittedName>
</protein>
<dbReference type="InterPro" id="IPR000253">
    <property type="entry name" value="FHA_dom"/>
</dbReference>
<dbReference type="InterPro" id="IPR050923">
    <property type="entry name" value="Cell_Proc_Reg/RNA_Proc"/>
</dbReference>
<dbReference type="SMART" id="SM00240">
    <property type="entry name" value="FHA"/>
    <property type="match status" value="1"/>
</dbReference>
<accession>A0A7C4QQ72</accession>
<feature type="domain" description="FHA" evidence="1">
    <location>
        <begin position="79"/>
        <end position="128"/>
    </location>
</feature>
<organism evidence="2">
    <name type="scientific">Schlesneria paludicola</name>
    <dbReference type="NCBI Taxonomy" id="360056"/>
    <lineage>
        <taxon>Bacteria</taxon>
        <taxon>Pseudomonadati</taxon>
        <taxon>Planctomycetota</taxon>
        <taxon>Planctomycetia</taxon>
        <taxon>Planctomycetales</taxon>
        <taxon>Planctomycetaceae</taxon>
        <taxon>Schlesneria</taxon>
    </lineage>
</organism>
<dbReference type="PROSITE" id="PS50006">
    <property type="entry name" value="FHA_DOMAIN"/>
    <property type="match status" value="1"/>
</dbReference>
<name>A0A7C4QQ72_9PLAN</name>
<dbReference type="InterPro" id="IPR008984">
    <property type="entry name" value="SMAD_FHA_dom_sf"/>
</dbReference>
<dbReference type="SUPFAM" id="SSF49879">
    <property type="entry name" value="SMAD/FHA domain"/>
    <property type="match status" value="1"/>
</dbReference>
<evidence type="ECO:0000313" key="2">
    <source>
        <dbReference type="EMBL" id="HGT38449.1"/>
    </source>
</evidence>
<dbReference type="AlphaFoldDB" id="A0A7C4QQ72"/>
<dbReference type="EMBL" id="DSVQ01000009">
    <property type="protein sequence ID" value="HGT38449.1"/>
    <property type="molecule type" value="Genomic_DNA"/>
</dbReference>
<dbReference type="CDD" id="cd00060">
    <property type="entry name" value="FHA"/>
    <property type="match status" value="1"/>
</dbReference>
<comment type="caution">
    <text evidence="2">The sequence shown here is derived from an EMBL/GenBank/DDBJ whole genome shotgun (WGS) entry which is preliminary data.</text>
</comment>
<reference evidence="2" key="1">
    <citation type="journal article" date="2020" name="mSystems">
        <title>Genome- and Community-Level Interaction Insights into Carbon Utilization and Element Cycling Functions of Hydrothermarchaeota in Hydrothermal Sediment.</title>
        <authorList>
            <person name="Zhou Z."/>
            <person name="Liu Y."/>
            <person name="Xu W."/>
            <person name="Pan J."/>
            <person name="Luo Z.H."/>
            <person name="Li M."/>
        </authorList>
    </citation>
    <scope>NUCLEOTIDE SEQUENCE [LARGE SCALE GENOMIC DNA]</scope>
    <source>
        <strain evidence="2">SpSt-508</strain>
    </source>
</reference>
<sequence>MTDTICSVLMMKALLRMQCTAEVWGRITCVSSHRQAARRRGLPSAGCYPESIRIMALVTIRVLEGLERGQVFANLPTPVTIGREEDNDIQLNDDRVSRFHAKLQDDGGRVILTDLDSTNGTRVNGHAVQIKVLQPGDLLTIGRCVLLYGDPPGWQVAELDDQDETDANQTAYAAESEPLVTGDDIDFLSPPLGTLVDNEPLFPRGAPPIPDELRPLHRAQISDMLAYLHEQLGQALSEATEETGPANQPRTMRFSWEAWQRLVSLQATLASYLRRMADPN</sequence>
<gene>
    <name evidence="2" type="ORF">ENS64_04200</name>
</gene>
<dbReference type="PANTHER" id="PTHR23308">
    <property type="entry name" value="NUCLEAR INHIBITOR OF PROTEIN PHOSPHATASE-1"/>
    <property type="match status" value="1"/>
</dbReference>
<evidence type="ECO:0000259" key="1">
    <source>
        <dbReference type="PROSITE" id="PS50006"/>
    </source>
</evidence>
<dbReference type="Gene3D" id="2.60.200.20">
    <property type="match status" value="1"/>
</dbReference>
<proteinExistence type="predicted"/>